<evidence type="ECO:0000313" key="3">
    <source>
        <dbReference type="Proteomes" id="UP000499080"/>
    </source>
</evidence>
<reference evidence="2 3" key="1">
    <citation type="journal article" date="2019" name="Sci. Rep.">
        <title>Orb-weaving spider Araneus ventricosus genome elucidates the spidroin gene catalogue.</title>
        <authorList>
            <person name="Kono N."/>
            <person name="Nakamura H."/>
            <person name="Ohtoshi R."/>
            <person name="Moran D.A.P."/>
            <person name="Shinohara A."/>
            <person name="Yoshida Y."/>
            <person name="Fujiwara M."/>
            <person name="Mori M."/>
            <person name="Tomita M."/>
            <person name="Arakawa K."/>
        </authorList>
    </citation>
    <scope>NUCLEOTIDE SEQUENCE [LARGE SCALE GENOMIC DNA]</scope>
</reference>
<comment type="caution">
    <text evidence="2">The sequence shown here is derived from an EMBL/GenBank/DDBJ whole genome shotgun (WGS) entry which is preliminary data.</text>
</comment>
<sequence>MHVCLGALGGCKRFWKSLSTSEPSQEGEEKRPIVPEAKSVIPSDGHIPTGKREKRNGLSTGGGAPPTTDRRCGGCCPVPFLLEMIPNHSSLPSIRVGEGPGPVWNIHHRPRFLSVDGTPAFQMEMISGLWTAP</sequence>
<proteinExistence type="predicted"/>
<gene>
    <name evidence="2" type="ORF">AVEN_61361_1</name>
</gene>
<name>A0A4Y2AI72_ARAVE</name>
<dbReference type="Proteomes" id="UP000499080">
    <property type="component" value="Unassembled WGS sequence"/>
</dbReference>
<dbReference type="EMBL" id="BGPR01080626">
    <property type="protein sequence ID" value="GBL79513.1"/>
    <property type="molecule type" value="Genomic_DNA"/>
</dbReference>
<dbReference type="AlphaFoldDB" id="A0A4Y2AI72"/>
<feature type="region of interest" description="Disordered" evidence="1">
    <location>
        <begin position="18"/>
        <end position="72"/>
    </location>
</feature>
<accession>A0A4Y2AI72</accession>
<evidence type="ECO:0000313" key="2">
    <source>
        <dbReference type="EMBL" id="GBL79513.1"/>
    </source>
</evidence>
<keyword evidence="3" id="KW-1185">Reference proteome</keyword>
<protein>
    <submittedName>
        <fullName evidence="2">Uncharacterized protein</fullName>
    </submittedName>
</protein>
<evidence type="ECO:0000256" key="1">
    <source>
        <dbReference type="SAM" id="MobiDB-lite"/>
    </source>
</evidence>
<organism evidence="2 3">
    <name type="scientific">Araneus ventricosus</name>
    <name type="common">Orbweaver spider</name>
    <name type="synonym">Epeira ventricosa</name>
    <dbReference type="NCBI Taxonomy" id="182803"/>
    <lineage>
        <taxon>Eukaryota</taxon>
        <taxon>Metazoa</taxon>
        <taxon>Ecdysozoa</taxon>
        <taxon>Arthropoda</taxon>
        <taxon>Chelicerata</taxon>
        <taxon>Arachnida</taxon>
        <taxon>Araneae</taxon>
        <taxon>Araneomorphae</taxon>
        <taxon>Entelegynae</taxon>
        <taxon>Araneoidea</taxon>
        <taxon>Araneidae</taxon>
        <taxon>Araneus</taxon>
    </lineage>
</organism>